<name>A0A3M7T439_BRAPC</name>
<reference evidence="1 2" key="1">
    <citation type="journal article" date="2018" name="Sci. Rep.">
        <title>Genomic signatures of local adaptation to the degree of environmental predictability in rotifers.</title>
        <authorList>
            <person name="Franch-Gras L."/>
            <person name="Hahn C."/>
            <person name="Garcia-Roger E.M."/>
            <person name="Carmona M.J."/>
            <person name="Serra M."/>
            <person name="Gomez A."/>
        </authorList>
    </citation>
    <scope>NUCLEOTIDE SEQUENCE [LARGE SCALE GENOMIC DNA]</scope>
    <source>
        <strain evidence="1">HYR1</strain>
    </source>
</reference>
<dbReference type="Proteomes" id="UP000276133">
    <property type="component" value="Unassembled WGS sequence"/>
</dbReference>
<accession>A0A3M7T439</accession>
<evidence type="ECO:0000313" key="2">
    <source>
        <dbReference type="Proteomes" id="UP000276133"/>
    </source>
</evidence>
<sequence length="68" mass="7717">MSSSLDAFGRSSEKLFCFFGSGRSSSSELTSKAFLKRRRFSIRKSVEVCLWFNSNSIPRLPKFSGRTL</sequence>
<comment type="caution">
    <text evidence="1">The sequence shown here is derived from an EMBL/GenBank/DDBJ whole genome shotgun (WGS) entry which is preliminary data.</text>
</comment>
<protein>
    <submittedName>
        <fullName evidence="1">Uncharacterized protein</fullName>
    </submittedName>
</protein>
<dbReference type="AlphaFoldDB" id="A0A3M7T439"/>
<dbReference type="EMBL" id="REGN01000316">
    <property type="protein sequence ID" value="RNA42823.1"/>
    <property type="molecule type" value="Genomic_DNA"/>
</dbReference>
<evidence type="ECO:0000313" key="1">
    <source>
        <dbReference type="EMBL" id="RNA42823.1"/>
    </source>
</evidence>
<organism evidence="1 2">
    <name type="scientific">Brachionus plicatilis</name>
    <name type="common">Marine rotifer</name>
    <name type="synonym">Brachionus muelleri</name>
    <dbReference type="NCBI Taxonomy" id="10195"/>
    <lineage>
        <taxon>Eukaryota</taxon>
        <taxon>Metazoa</taxon>
        <taxon>Spiralia</taxon>
        <taxon>Gnathifera</taxon>
        <taxon>Rotifera</taxon>
        <taxon>Eurotatoria</taxon>
        <taxon>Monogononta</taxon>
        <taxon>Pseudotrocha</taxon>
        <taxon>Ploima</taxon>
        <taxon>Brachionidae</taxon>
        <taxon>Brachionus</taxon>
    </lineage>
</organism>
<proteinExistence type="predicted"/>
<keyword evidence="2" id="KW-1185">Reference proteome</keyword>
<gene>
    <name evidence="1" type="ORF">BpHYR1_001450</name>
</gene>